<name>A0A0A0DHQ8_9STRE</name>
<keyword evidence="2 3" id="KW-0808">Transferase</keyword>
<gene>
    <name evidence="3" type="ORF">SSIN_0813</name>
</gene>
<protein>
    <submittedName>
        <fullName evidence="3">O-methyltransferase domain protein</fullName>
    </submittedName>
</protein>
<dbReference type="EMBL" id="JPEN01000055">
    <property type="protein sequence ID" value="KGM37368.1"/>
    <property type="molecule type" value="Genomic_DNA"/>
</dbReference>
<sequence length="279" mass="32230">MTVEKIVIEKNTVQETLIIPLYGRKMCSEKFPALYRDEFAQTLCQRLDYDFSQLEKKRNSFFYEFGALEAAMRQLDMMWEIQHYLEKHPEATVVNLGCGLDDTGKACDNGLCHIVNIDLPDVISVRKELMKEHERETTISCDLKDYSWMDRIDASKGIILLAAGVFHYFTKNEVKQLAIELSERYSGGCLVFDSVGKLGLKLMMSKILKNMAMPHVSGLFYVNNPQKELNWSDRIKVTSKAYMLGYYNMKTPGIHFLYRLLAKLVDQGLQLSINRMDFD</sequence>
<dbReference type="GO" id="GO:0032259">
    <property type="term" value="P:methylation"/>
    <property type="evidence" value="ECO:0007669"/>
    <property type="project" value="UniProtKB-KW"/>
</dbReference>
<dbReference type="SUPFAM" id="SSF53335">
    <property type="entry name" value="S-adenosyl-L-methionine-dependent methyltransferases"/>
    <property type="match status" value="1"/>
</dbReference>
<dbReference type="PANTHER" id="PTHR43619">
    <property type="entry name" value="S-ADENOSYL-L-METHIONINE-DEPENDENT METHYLTRANSFERASE YKTD-RELATED"/>
    <property type="match status" value="1"/>
</dbReference>
<dbReference type="InterPro" id="IPR016874">
    <property type="entry name" value="TcmP-like"/>
</dbReference>
<dbReference type="Gene3D" id="3.40.50.150">
    <property type="entry name" value="Vaccinia Virus protein VP39"/>
    <property type="match status" value="1"/>
</dbReference>
<dbReference type="PATRIC" id="fig|176090.4.peg.806"/>
<reference evidence="3 4" key="1">
    <citation type="submission" date="2014-06" db="EMBL/GenBank/DDBJ databases">
        <authorList>
            <person name="Teng J.L."/>
            <person name="Huang Y."/>
            <person name="Tse H."/>
            <person name="Lau S.K."/>
            <person name="Woo P.C."/>
        </authorList>
    </citation>
    <scope>NUCLEOTIDE SEQUENCE [LARGE SCALE GENOMIC DNA]</scope>
    <source>
        <strain evidence="3 4">HKU4</strain>
    </source>
</reference>
<comment type="caution">
    <text evidence="3">The sequence shown here is derived from an EMBL/GenBank/DDBJ whole genome shotgun (WGS) entry which is preliminary data.</text>
</comment>
<dbReference type="eggNOG" id="COG3315">
    <property type="taxonomic scope" value="Bacteria"/>
</dbReference>
<evidence type="ECO:0000256" key="2">
    <source>
        <dbReference type="ARBA" id="ARBA00022679"/>
    </source>
</evidence>
<dbReference type="Pfam" id="PF04072">
    <property type="entry name" value="LCM"/>
    <property type="match status" value="1"/>
</dbReference>
<dbReference type="PANTHER" id="PTHR43619:SF2">
    <property type="entry name" value="S-ADENOSYL-L-METHIONINE-DEPENDENT METHYLTRANSFERASES SUPERFAMILY PROTEIN"/>
    <property type="match status" value="1"/>
</dbReference>
<dbReference type="RefSeq" id="WP_037616062.1">
    <property type="nucleotide sequence ID" value="NZ_JPEN01000055.1"/>
</dbReference>
<proteinExistence type="predicted"/>
<dbReference type="InterPro" id="IPR007213">
    <property type="entry name" value="Ppm1/Ppm2/Tcmp"/>
</dbReference>
<organism evidence="3 4">
    <name type="scientific">Streptococcus sinensis</name>
    <dbReference type="NCBI Taxonomy" id="176090"/>
    <lineage>
        <taxon>Bacteria</taxon>
        <taxon>Bacillati</taxon>
        <taxon>Bacillota</taxon>
        <taxon>Bacilli</taxon>
        <taxon>Lactobacillales</taxon>
        <taxon>Streptococcaceae</taxon>
        <taxon>Streptococcus</taxon>
    </lineage>
</organism>
<dbReference type="PIRSF" id="PIRSF028177">
    <property type="entry name" value="Polyketide_synth_Omtfrase_TcmP"/>
    <property type="match status" value="1"/>
</dbReference>
<dbReference type="Proteomes" id="UP000030019">
    <property type="component" value="Unassembled WGS sequence"/>
</dbReference>
<accession>A0A0A0DHQ8</accession>
<evidence type="ECO:0000313" key="4">
    <source>
        <dbReference type="Proteomes" id="UP000030019"/>
    </source>
</evidence>
<evidence type="ECO:0000256" key="1">
    <source>
        <dbReference type="ARBA" id="ARBA00022603"/>
    </source>
</evidence>
<evidence type="ECO:0000313" key="3">
    <source>
        <dbReference type="EMBL" id="KGM37368.1"/>
    </source>
</evidence>
<keyword evidence="1 3" id="KW-0489">Methyltransferase</keyword>
<keyword evidence="4" id="KW-1185">Reference proteome</keyword>
<dbReference type="AlphaFoldDB" id="A0A0A0DHQ8"/>
<dbReference type="GO" id="GO:0008168">
    <property type="term" value="F:methyltransferase activity"/>
    <property type="evidence" value="ECO:0007669"/>
    <property type="project" value="UniProtKB-KW"/>
</dbReference>
<dbReference type="InterPro" id="IPR029063">
    <property type="entry name" value="SAM-dependent_MTases_sf"/>
</dbReference>
<dbReference type="STRING" id="176090.SSIN_0813"/>